<name>A0A839EPF2_9HYPH</name>
<accession>A0A839EPF2</accession>
<feature type="region of interest" description="Disordered" evidence="1">
    <location>
        <begin position="360"/>
        <end position="383"/>
    </location>
</feature>
<comment type="caution">
    <text evidence="3">The sequence shown here is derived from an EMBL/GenBank/DDBJ whole genome shotgun (WGS) entry which is preliminary data.</text>
</comment>
<keyword evidence="2" id="KW-0732">Signal</keyword>
<gene>
    <name evidence="3" type="ORF">FHW16_003093</name>
</gene>
<dbReference type="RefSeq" id="WP_182550026.1">
    <property type="nucleotide sequence ID" value="NZ_JACGXN010000004.1"/>
</dbReference>
<keyword evidence="4" id="KW-1185">Reference proteome</keyword>
<feature type="chain" id="PRO_5032848848" description="Gfo/Idh/MocA-like oxidoreductase N-terminal domain-containing protein" evidence="2">
    <location>
        <begin position="20"/>
        <end position="383"/>
    </location>
</feature>
<evidence type="ECO:0000256" key="2">
    <source>
        <dbReference type="SAM" id="SignalP"/>
    </source>
</evidence>
<dbReference type="EMBL" id="JACGXN010000004">
    <property type="protein sequence ID" value="MBA8879374.1"/>
    <property type="molecule type" value="Genomic_DNA"/>
</dbReference>
<sequence length="383" mass="42091">MTLLVAFGMPGIMSSWGLAALHAIAREAFVDYCTFQIGTLPDLKSAWDNRTSENVIVTAQHPDAQLCAFLMRSKTPYILFSENALDSVLYLARHMERQDASIVQAISASIACLSQLKKHPFLVHFDREKIGATPIHLILAHICRQFGISLSTGGMVRCLKSLGFDPVQSRAQIDQIPTFEQSAAKINYCYSAPGTRHEDIPENLQGMARGALAPFDHKILNGEVSGIVWPQESFLLADKGGEPAEGEITLVGRARCLVYGPYFHLPSGEWTAKYSLGIEQNVYGQIFTIEVHSDGLLSKIRVRPSGTGSFAAEAAFRIDSPKTPIEIRLFTDTGSIEGSIAYWSVELTAIGLRNHDSDPPLDMVPEYNQDEAETAPEKVNHAE</sequence>
<organism evidence="3 4">
    <name type="scientific">Phyllobacterium myrsinacearum</name>
    <dbReference type="NCBI Taxonomy" id="28101"/>
    <lineage>
        <taxon>Bacteria</taxon>
        <taxon>Pseudomonadati</taxon>
        <taxon>Pseudomonadota</taxon>
        <taxon>Alphaproteobacteria</taxon>
        <taxon>Hyphomicrobiales</taxon>
        <taxon>Phyllobacteriaceae</taxon>
        <taxon>Phyllobacterium</taxon>
    </lineage>
</organism>
<dbReference type="Proteomes" id="UP000549052">
    <property type="component" value="Unassembled WGS sequence"/>
</dbReference>
<evidence type="ECO:0000313" key="4">
    <source>
        <dbReference type="Proteomes" id="UP000549052"/>
    </source>
</evidence>
<evidence type="ECO:0000313" key="3">
    <source>
        <dbReference type="EMBL" id="MBA8879374.1"/>
    </source>
</evidence>
<evidence type="ECO:0000256" key="1">
    <source>
        <dbReference type="SAM" id="MobiDB-lite"/>
    </source>
</evidence>
<feature type="signal peptide" evidence="2">
    <location>
        <begin position="1"/>
        <end position="19"/>
    </location>
</feature>
<evidence type="ECO:0008006" key="5">
    <source>
        <dbReference type="Google" id="ProtNLM"/>
    </source>
</evidence>
<protein>
    <recommendedName>
        <fullName evidence="5">Gfo/Idh/MocA-like oxidoreductase N-terminal domain-containing protein</fullName>
    </recommendedName>
</protein>
<proteinExistence type="predicted"/>
<dbReference type="AlphaFoldDB" id="A0A839EPF2"/>
<reference evidence="3 4" key="1">
    <citation type="submission" date="2020-07" db="EMBL/GenBank/DDBJ databases">
        <title>Genomic Encyclopedia of Type Strains, Phase IV (KMG-V): Genome sequencing to study the core and pangenomes of soil and plant-associated prokaryotes.</title>
        <authorList>
            <person name="Whitman W."/>
        </authorList>
    </citation>
    <scope>NUCLEOTIDE SEQUENCE [LARGE SCALE GENOMIC DNA]</scope>
    <source>
        <strain evidence="3 4">AN3</strain>
    </source>
</reference>